<dbReference type="AlphaFoldDB" id="A0A5K1BHP6"/>
<proteinExistence type="inferred from homology"/>
<dbReference type="SUPFAM" id="SSF74788">
    <property type="entry name" value="Cullin repeat-like"/>
    <property type="match status" value="1"/>
</dbReference>
<feature type="domain" description="Exocyst complex subunit Exo70 C-terminal" evidence="5">
    <location>
        <begin position="274"/>
        <end position="639"/>
    </location>
</feature>
<evidence type="ECO:0000256" key="1">
    <source>
        <dbReference type="ARBA" id="ARBA00006756"/>
    </source>
</evidence>
<evidence type="ECO:0000256" key="3">
    <source>
        <dbReference type="RuleBase" id="RU365026"/>
    </source>
</evidence>
<keyword evidence="2 3" id="KW-0813">Transport</keyword>
<dbReference type="PANTHER" id="PTHR12542">
    <property type="entry name" value="EXOCYST COMPLEX PROTEIN EXO70"/>
    <property type="match status" value="1"/>
</dbReference>
<keyword evidence="3" id="KW-0653">Protein transport</keyword>
<sequence length="656" mass="73193">MAAVEGDERVIATAQQIVKSLGTTKNATKDIIMILSSFDNRLSTMTDLLASSGAGEMEERLDAAEAKVMQWDLNLETGRQCFLWDDFPDEARDFLSAVDEVSGLTESLGKLSLASEEERDLLDRAQSVLQVAMDRLEDEFRHVLIRKTVPLDADRLSGSTSIRRDDEGGSEYSGGGGDHDCGGSEEIDAADRSEYACDEGPLSLELIRPEAIPGLRDIAHRMVNSGYAGECCQVYSSIRRDVLEECLSILGVDKLSIDDVQKMEWNPLDGKIRRWIQAMKITVGDIFSGEHRLCEQIFGELGGDVREVCFVETAKSAVLQLLNFGEAVAIGRRSPEKLSRILDMYDALAEALPDLQFLFSGEAGEALVEEAMSLLVSLGDAAKGTFAEFENAIRREASRTPIQGGAIHPLVRYVMNYLKLLVDYSDTLNVLMEDDTINVPEEDEEIRYLGSNSPMARRLFSLTSLLEANVVEKSKLYKDKAMQFVFLMNNLLYIVQRVKDSELSGLLGDRWVKKRRGQVRQYATGYLRASWNKVLLCLKDEGIGSGLGGSSSGGAVSKVALKERFKNFNLGFEEIYRNQTAWNVPDPQLSEELRISISEKVIPAYRSFMGRFRSHLESSRHADKYIKYTPEDLENYLLDLFEGVPATLSHPRRKSS</sequence>
<dbReference type="InterPro" id="IPR046364">
    <property type="entry name" value="Exo70_C"/>
</dbReference>
<organism evidence="6">
    <name type="scientific">Nymphaea colorata</name>
    <name type="common">pocket water lily</name>
    <dbReference type="NCBI Taxonomy" id="210225"/>
    <lineage>
        <taxon>Eukaryota</taxon>
        <taxon>Viridiplantae</taxon>
        <taxon>Streptophyta</taxon>
        <taxon>Embryophyta</taxon>
        <taxon>Tracheophyta</taxon>
        <taxon>Spermatophyta</taxon>
        <taxon>Magnoliopsida</taxon>
        <taxon>Nymphaeales</taxon>
        <taxon>Nymphaeaceae</taxon>
        <taxon>Nymphaea</taxon>
    </lineage>
</organism>
<evidence type="ECO:0000259" key="5">
    <source>
        <dbReference type="Pfam" id="PF03081"/>
    </source>
</evidence>
<dbReference type="InterPro" id="IPR016159">
    <property type="entry name" value="Cullin_repeat-like_dom_sf"/>
</dbReference>
<protein>
    <recommendedName>
        <fullName evidence="3">Exocyst subunit Exo70 family protein</fullName>
    </recommendedName>
</protein>
<reference evidence="6" key="1">
    <citation type="submission" date="2019-09" db="EMBL/GenBank/DDBJ databases">
        <authorList>
            <person name="Zhang L."/>
        </authorList>
    </citation>
    <scope>NUCLEOTIDE SEQUENCE</scope>
</reference>
<dbReference type="OrthoDB" id="1922221at2759"/>
<dbReference type="GO" id="GO:0015031">
    <property type="term" value="P:protein transport"/>
    <property type="evidence" value="ECO:0007669"/>
    <property type="project" value="UniProtKB-KW"/>
</dbReference>
<dbReference type="Pfam" id="PF03081">
    <property type="entry name" value="Exo70_C"/>
    <property type="match status" value="1"/>
</dbReference>
<gene>
    <name evidence="6" type="ORF">NYM_LOCUS16456</name>
</gene>
<dbReference type="Gramene" id="NC3G0231510.1">
    <property type="protein sequence ID" value="NC3G0231510.1:cds"/>
    <property type="gene ID" value="NC3G0231510"/>
</dbReference>
<dbReference type="EMBL" id="LR721781">
    <property type="protein sequence ID" value="VVW13030.1"/>
    <property type="molecule type" value="Genomic_DNA"/>
</dbReference>
<evidence type="ECO:0000256" key="2">
    <source>
        <dbReference type="ARBA" id="ARBA00022448"/>
    </source>
</evidence>
<evidence type="ECO:0000313" key="6">
    <source>
        <dbReference type="EMBL" id="VVW13030.1"/>
    </source>
</evidence>
<keyword evidence="3" id="KW-0268">Exocytosis</keyword>
<dbReference type="GO" id="GO:0005546">
    <property type="term" value="F:phosphatidylinositol-4,5-bisphosphate binding"/>
    <property type="evidence" value="ECO:0007669"/>
    <property type="project" value="InterPro"/>
</dbReference>
<evidence type="ECO:0000256" key="4">
    <source>
        <dbReference type="SAM" id="MobiDB-lite"/>
    </source>
</evidence>
<dbReference type="Pfam" id="PF20669">
    <property type="entry name" value="Exo70_N"/>
    <property type="match status" value="1"/>
</dbReference>
<dbReference type="InterPro" id="IPR004140">
    <property type="entry name" value="Exo70"/>
</dbReference>
<comment type="function">
    <text evidence="3">Component of the exocyst complex.</text>
</comment>
<name>A0A5K1BHP6_9MAGN</name>
<feature type="region of interest" description="Disordered" evidence="4">
    <location>
        <begin position="157"/>
        <end position="185"/>
    </location>
</feature>
<dbReference type="PANTHER" id="PTHR12542:SF142">
    <property type="entry name" value="EXOCYST SUBUNIT EXO70 FAMILY PROTEIN"/>
    <property type="match status" value="1"/>
</dbReference>
<dbReference type="Gene3D" id="1.20.1280.170">
    <property type="entry name" value="Exocyst complex component Exo70"/>
    <property type="match status" value="1"/>
</dbReference>
<comment type="similarity">
    <text evidence="1 3">Belongs to the EXO70 family.</text>
</comment>
<dbReference type="FunFam" id="1.20.1280.170:FF:000003">
    <property type="entry name" value="Exocyst subunit Exo70 family protein"/>
    <property type="match status" value="1"/>
</dbReference>
<dbReference type="OMA" id="LGHCVLM"/>
<dbReference type="GO" id="GO:0006887">
    <property type="term" value="P:exocytosis"/>
    <property type="evidence" value="ECO:0007669"/>
    <property type="project" value="UniProtKB-KW"/>
</dbReference>
<dbReference type="GO" id="GO:0000145">
    <property type="term" value="C:exocyst"/>
    <property type="evidence" value="ECO:0007669"/>
    <property type="project" value="InterPro"/>
</dbReference>
<accession>A0A5K1BHP6</accession>